<dbReference type="EMBL" id="JAGETZ010000001">
    <property type="protein sequence ID" value="MBO2007614.1"/>
    <property type="molecule type" value="Genomic_DNA"/>
</dbReference>
<feature type="repeat" description="TPR" evidence="3">
    <location>
        <begin position="172"/>
        <end position="205"/>
    </location>
</feature>
<accession>A0ABS3Q9U6</accession>
<dbReference type="SUPFAM" id="SSF48452">
    <property type="entry name" value="TPR-like"/>
    <property type="match status" value="1"/>
</dbReference>
<name>A0ABS3Q9U6_9BACT</name>
<dbReference type="SMART" id="SM00028">
    <property type="entry name" value="TPR"/>
    <property type="match status" value="3"/>
</dbReference>
<evidence type="ECO:0000256" key="3">
    <source>
        <dbReference type="PROSITE-ProRule" id="PRU00339"/>
    </source>
</evidence>
<reference evidence="4 5" key="1">
    <citation type="submission" date="2021-03" db="EMBL/GenBank/DDBJ databases">
        <authorList>
            <person name="Kim M.K."/>
        </authorList>
    </citation>
    <scope>NUCLEOTIDE SEQUENCE [LARGE SCALE GENOMIC DNA]</scope>
    <source>
        <strain evidence="4 5">BT442</strain>
    </source>
</reference>
<dbReference type="PROSITE" id="PS50005">
    <property type="entry name" value="TPR"/>
    <property type="match status" value="1"/>
</dbReference>
<dbReference type="InterPro" id="IPR050498">
    <property type="entry name" value="Ycf3"/>
</dbReference>
<evidence type="ECO:0000313" key="5">
    <source>
        <dbReference type="Proteomes" id="UP000664369"/>
    </source>
</evidence>
<dbReference type="PANTHER" id="PTHR44858:SF1">
    <property type="entry name" value="UDP-N-ACETYLGLUCOSAMINE--PEPTIDE N-ACETYLGLUCOSAMINYLTRANSFERASE SPINDLY-RELATED"/>
    <property type="match status" value="1"/>
</dbReference>
<proteinExistence type="predicted"/>
<gene>
    <name evidence="4" type="ORF">J4E00_01030</name>
</gene>
<evidence type="ECO:0000256" key="2">
    <source>
        <dbReference type="ARBA" id="ARBA00022803"/>
    </source>
</evidence>
<keyword evidence="1" id="KW-0677">Repeat</keyword>
<dbReference type="InterPro" id="IPR011990">
    <property type="entry name" value="TPR-like_helical_dom_sf"/>
</dbReference>
<dbReference type="Proteomes" id="UP000664369">
    <property type="component" value="Unassembled WGS sequence"/>
</dbReference>
<dbReference type="PANTHER" id="PTHR44858">
    <property type="entry name" value="TETRATRICOPEPTIDE REPEAT PROTEIN 6"/>
    <property type="match status" value="1"/>
</dbReference>
<sequence>MNPTFISGDVFYTRADQQFQLFKVVAVDPALDCYHVAAYAPLPALPVPADIPGLPIAIGHAPIAADGFDQPVWLAHLPVAARELRGYYTYLQFHQPAAERIEQAIRHFDEALALSDAQRHHDAIDTYTLAYTLVPELYEAVDNRAFCWMDLGCWPEAIADFEESLRINPASDLAEFSIGECYFNLHDDAQAKARFEKALALNPDSALAQEFLGKVAARSGA</sequence>
<evidence type="ECO:0000256" key="1">
    <source>
        <dbReference type="ARBA" id="ARBA00022737"/>
    </source>
</evidence>
<organism evidence="4 5">
    <name type="scientific">Hymenobacter negativus</name>
    <dbReference type="NCBI Taxonomy" id="2795026"/>
    <lineage>
        <taxon>Bacteria</taxon>
        <taxon>Pseudomonadati</taxon>
        <taxon>Bacteroidota</taxon>
        <taxon>Cytophagia</taxon>
        <taxon>Cytophagales</taxon>
        <taxon>Hymenobacteraceae</taxon>
        <taxon>Hymenobacter</taxon>
    </lineage>
</organism>
<keyword evidence="5" id="KW-1185">Reference proteome</keyword>
<protein>
    <submittedName>
        <fullName evidence="4">Tetratricopeptide repeat protein</fullName>
    </submittedName>
</protein>
<dbReference type="RefSeq" id="WP_208173152.1">
    <property type="nucleotide sequence ID" value="NZ_JAGETZ010000001.1"/>
</dbReference>
<dbReference type="InterPro" id="IPR019734">
    <property type="entry name" value="TPR_rpt"/>
</dbReference>
<dbReference type="Pfam" id="PF14559">
    <property type="entry name" value="TPR_19"/>
    <property type="match status" value="1"/>
</dbReference>
<dbReference type="Gene3D" id="1.25.40.10">
    <property type="entry name" value="Tetratricopeptide repeat domain"/>
    <property type="match status" value="1"/>
</dbReference>
<comment type="caution">
    <text evidence="4">The sequence shown here is derived from an EMBL/GenBank/DDBJ whole genome shotgun (WGS) entry which is preliminary data.</text>
</comment>
<evidence type="ECO:0000313" key="4">
    <source>
        <dbReference type="EMBL" id="MBO2007614.1"/>
    </source>
</evidence>
<keyword evidence="2 3" id="KW-0802">TPR repeat</keyword>